<proteinExistence type="predicted"/>
<accession>A0A521BHZ3</accession>
<evidence type="ECO:0000313" key="4">
    <source>
        <dbReference type="Proteomes" id="UP000319267"/>
    </source>
</evidence>
<keyword evidence="1" id="KW-0175">Coiled coil</keyword>
<feature type="signal peptide" evidence="2">
    <location>
        <begin position="1"/>
        <end position="20"/>
    </location>
</feature>
<dbReference type="Proteomes" id="UP000319267">
    <property type="component" value="Unassembled WGS sequence"/>
</dbReference>
<evidence type="ECO:0000256" key="2">
    <source>
        <dbReference type="SAM" id="SignalP"/>
    </source>
</evidence>
<keyword evidence="4" id="KW-1185">Reference proteome</keyword>
<dbReference type="OrthoDB" id="1247310at2"/>
<organism evidence="3 4">
    <name type="scientific">Flavobacterium nitrogenifigens</name>
    <dbReference type="NCBI Taxonomy" id="1617283"/>
    <lineage>
        <taxon>Bacteria</taxon>
        <taxon>Pseudomonadati</taxon>
        <taxon>Bacteroidota</taxon>
        <taxon>Flavobacteriia</taxon>
        <taxon>Flavobacteriales</taxon>
        <taxon>Flavobacteriaceae</taxon>
        <taxon>Flavobacterium</taxon>
    </lineage>
</organism>
<protein>
    <recommendedName>
        <fullName evidence="5">Peptidase S74 domain-containing protein</fullName>
    </recommendedName>
</protein>
<feature type="chain" id="PRO_5021864155" description="Peptidase S74 domain-containing protein" evidence="2">
    <location>
        <begin position="21"/>
        <end position="1936"/>
    </location>
</feature>
<dbReference type="RefSeq" id="WP_142479062.1">
    <property type="nucleotide sequence ID" value="NZ_CP043612.1"/>
</dbReference>
<evidence type="ECO:0000313" key="3">
    <source>
        <dbReference type="EMBL" id="SMO46686.1"/>
    </source>
</evidence>
<gene>
    <name evidence="3" type="ORF">SAMN06265220_1011027</name>
</gene>
<name>A0A521BHZ3_9FLAO</name>
<keyword evidence="2" id="KW-0732">Signal</keyword>
<reference evidence="3 4" key="1">
    <citation type="submission" date="2017-05" db="EMBL/GenBank/DDBJ databases">
        <authorList>
            <person name="Varghese N."/>
            <person name="Submissions S."/>
        </authorList>
    </citation>
    <scope>NUCLEOTIDE SEQUENCE [LARGE SCALE GENOMIC DNA]</scope>
    <source>
        <strain evidence="3 4">DSM 29982</strain>
    </source>
</reference>
<evidence type="ECO:0000256" key="1">
    <source>
        <dbReference type="SAM" id="Coils"/>
    </source>
</evidence>
<dbReference type="EMBL" id="FXTQ01000001">
    <property type="protein sequence ID" value="SMO46686.1"/>
    <property type="molecule type" value="Genomic_DNA"/>
</dbReference>
<sequence>MKKTLLLTAFLICFLSTVHAQVGIGTPMPNASSQLEVVAADKGVLIPKISLKSSTDATTITNGNVNSLLVFNTATISDIKPGYYYWYEDKWNRIVISTEISASPGTVIYNPNNQQFTYIDASGNTQIIDIAAIVKANETITSLVNNGGGSYTYTNEAGTAVNIDVIGDVTSNFSTIVNNPAVTNIIQNIVNKTEGNVSFNSTTNQFTYVDASGNTQIVDISTIVKANETITTLDKDASNNGQYTYTSENATVTTIDVINDVINNSSVIMNNSTFITQLTNIIKNNETLTSLVYDAAANTLTYTDEKAVPNVINLVDLVGNAETQTTLVYDPVAKTLTYNGESGTPTVINLVDLVGDSETVTTQTQDPATGVITYTNEAGTATTAQVTSTDAGNILTVGTDGGSLLTPTAITNATTVSNTSAVNSLTTTVNGVTGTAVPIINTNETSLTGANLTTTVNGVASTVLDLTPAITAATTNTLSLTGNALTSTINGVAATSNAVSGVSNASTVNTSTVTINGITSTGAPIINSNETSLTGASLTTTVNGVASTPLDLTPIITAATTNTLGLTGNTLTSTVNGVASTSDAVSGVSNASAVNTSTVTVNGITSTGAPIINSNTTSLTGASLTTTVNGVASTPLDLTPIITAATTNSLGLTGNTLTSMVNGVVATSDAVSSVSNTSTVNTSMVTVNGITSTGAPIINSNTTSLTGASLTTTVNGVASTALDLTPAIKANETVTTLAQDLGTGTITYSNEAATAATAQVTSTNAGNILTVGTDGGSLLTPTAITNATTVSNTSAVNSLTTTVNGVAGTAVPIINTNETSLNAGNLTTTVNGVASAPLDLTPIITAATTNTLGLAGNTLTSTVNGVAATSDAVSGVSNASAVNTSTVTVNGITSTGAPIINSNTTSLTGASLTTTVNGVASTALDLAPAIKSGETITTITPIVNSGSVIATYTNEAGGTPVEIQQTVTKQVQDPMTGIISFINEDGVSSDSHVISTDPSNIITVGPDGGALLTPTTLTAATTVSNTSAVNSLSTTVNGVTGTAVPIINTNETSLTGANLTTTVNGVASTALDLTPAITAATTNTLGLTGNTLTSTVNGVAATSDAVSSVSNASAVNTSTVTVNGITSAGAPIINSNAVSLAGASLTTTVNGVTSTALDLTPAITAATTNTLTAVNGELISTVNGVASTPAVPVLISADNGLTAANGNVQLGGTLMVPTTIATDFANTLSITGLMHGMPMDEILVTDPGGGIIRTIKPEELNFNNWSINGNFGTIPQVHFLGTHDDADLVFKRNFIVSGKIQVNNTSFGVNALNSDPTGQFNAAFGTSSLLENTTGNNNTAVGYNALTANATGSNNTAAGFAAGSGSTVGSGNTFIGNNANPSTGAIVNNATAIGNNSRVATDNSLVLGGIDADAVNVGIGTDAPTNTMHIKPVTGVDPIRAEGLQASVSGTDNIIVADALGVFRTITPSSLIPATTVSNNSTLNSLTTTVNGVTGTAVNIVNSNTTSLTGATLNTAVNGVASTALDLTPAITAATTNTLSLAGNTLTSTVNGVAATSDAVSGVSNASAVNTSTVTVNGITSTGAPIINSNTTSLAGASLTTTVNGIASTALDLTPAIKANETITTITPVVTTGNTIASYTNEAAGTPVEIKETITSLKDVVTQVTDQFGQLFDVHTLTYTDETNTPNPIDLSVLVKGVETLTSLVYDGANHSLIYNDEDGNATEFKMVDLIGESETITTLEVNATTGTLDYTNEDKVLTQLDLGAAVKEPWFSTATHMGATLNTEDIYTNGWVGIGYTTASGAPNEKLRVNGAISTVNTYYADYVFEDYFKGKSEIKADYKFKRLPEIEDYIKKYNHLPGITPINRLEKTKEGYAFNMSELSIQLLEKTEEIYLHIIEQNKEIEAKDKEIKELKEASKAMNLRLEKLEKLIAEKNN</sequence>
<feature type="coiled-coil region" evidence="1">
    <location>
        <begin position="1896"/>
        <end position="1933"/>
    </location>
</feature>
<evidence type="ECO:0008006" key="5">
    <source>
        <dbReference type="Google" id="ProtNLM"/>
    </source>
</evidence>